<dbReference type="GO" id="GO:0006351">
    <property type="term" value="P:DNA-templated transcription"/>
    <property type="evidence" value="ECO:0007669"/>
    <property type="project" value="UniProtKB-ARBA"/>
</dbReference>
<organism evidence="6 7">
    <name type="scientific">Candidatus Thiodiazotropha taylori</name>
    <dbReference type="NCBI Taxonomy" id="2792791"/>
    <lineage>
        <taxon>Bacteria</taxon>
        <taxon>Pseudomonadati</taxon>
        <taxon>Pseudomonadota</taxon>
        <taxon>Gammaproteobacteria</taxon>
        <taxon>Chromatiales</taxon>
        <taxon>Sedimenticolaceae</taxon>
        <taxon>Candidatus Thiodiazotropha</taxon>
    </lineage>
</organism>
<dbReference type="GO" id="GO:1990103">
    <property type="term" value="C:DnaA-HU complex"/>
    <property type="evidence" value="ECO:0007669"/>
    <property type="project" value="UniProtKB-ARBA"/>
</dbReference>
<dbReference type="SMART" id="SM00411">
    <property type="entry name" value="BHL"/>
    <property type="match status" value="1"/>
</dbReference>
<sequence>MNKAELIEAMAESADISKAAAGRALDGMVNAVTEAMKAGDTLSLVGFGTFSVKERAAREGRNPQTGETIKIKASKIPSFKAGKALKDAIN</sequence>
<keyword evidence="3" id="KW-0226">DNA condensation</keyword>
<dbReference type="PRINTS" id="PR01727">
    <property type="entry name" value="DNABINDINGHU"/>
</dbReference>
<dbReference type="InterPro" id="IPR010992">
    <property type="entry name" value="IHF-like_DNA-bd_dom_sf"/>
</dbReference>
<dbReference type="GO" id="GO:0030261">
    <property type="term" value="P:chromosome condensation"/>
    <property type="evidence" value="ECO:0007669"/>
    <property type="project" value="UniProtKB-KW"/>
</dbReference>
<dbReference type="Gene3D" id="4.10.520.10">
    <property type="entry name" value="IHF-like DNA-binding proteins"/>
    <property type="match status" value="1"/>
</dbReference>
<dbReference type="PANTHER" id="PTHR33175:SF3">
    <property type="entry name" value="DNA-BINDING PROTEIN HU-BETA"/>
    <property type="match status" value="1"/>
</dbReference>
<dbReference type="GO" id="GO:0006270">
    <property type="term" value="P:DNA replication initiation"/>
    <property type="evidence" value="ECO:0007669"/>
    <property type="project" value="UniProtKB-ARBA"/>
</dbReference>
<dbReference type="PANTHER" id="PTHR33175">
    <property type="entry name" value="DNA-BINDING PROTEIN HU"/>
    <property type="match status" value="1"/>
</dbReference>
<dbReference type="Pfam" id="PF00216">
    <property type="entry name" value="Bac_DNA_binding"/>
    <property type="match status" value="1"/>
</dbReference>
<comment type="similarity">
    <text evidence="2 5">Belongs to the bacterial histone-like protein family.</text>
</comment>
<accession>A0A9E4N6J7</accession>
<dbReference type="InterPro" id="IPR000119">
    <property type="entry name" value="Hist_DNA-bd"/>
</dbReference>
<evidence type="ECO:0000313" key="6">
    <source>
        <dbReference type="EMBL" id="MCG7948414.1"/>
    </source>
</evidence>
<dbReference type="FunFam" id="4.10.520.10:FF:000001">
    <property type="entry name" value="DNA-binding protein HU"/>
    <property type="match status" value="1"/>
</dbReference>
<reference evidence="6" key="1">
    <citation type="journal article" date="2021" name="Proc. Natl. Acad. Sci. U.S.A.">
        <title>Global biogeography of chemosynthetic symbionts reveals both localized and globally distributed symbiont groups. .</title>
        <authorList>
            <person name="Osvatic J.T."/>
            <person name="Wilkins L.G.E."/>
            <person name="Leibrecht L."/>
            <person name="Leray M."/>
            <person name="Zauner S."/>
            <person name="Polzin J."/>
            <person name="Camacho Y."/>
            <person name="Gros O."/>
            <person name="van Gils J.A."/>
            <person name="Eisen J.A."/>
            <person name="Petersen J.M."/>
            <person name="Yuen B."/>
        </authorList>
    </citation>
    <scope>NUCLEOTIDE SEQUENCE</scope>
    <source>
        <strain evidence="6">MAGclacostrist064TRANS</strain>
    </source>
</reference>
<proteinExistence type="inferred from homology"/>
<dbReference type="SUPFAM" id="SSF47729">
    <property type="entry name" value="IHF-like DNA-binding proteins"/>
    <property type="match status" value="1"/>
</dbReference>
<dbReference type="GO" id="GO:0005829">
    <property type="term" value="C:cytosol"/>
    <property type="evidence" value="ECO:0007669"/>
    <property type="project" value="TreeGrafter"/>
</dbReference>
<gene>
    <name evidence="6" type="ORF">JAZ07_18900</name>
</gene>
<dbReference type="EMBL" id="JAEPCM010000697">
    <property type="protein sequence ID" value="MCG7948414.1"/>
    <property type="molecule type" value="Genomic_DNA"/>
</dbReference>
<keyword evidence="4 6" id="KW-0238">DNA-binding</keyword>
<evidence type="ECO:0000256" key="1">
    <source>
        <dbReference type="ARBA" id="ARBA00003819"/>
    </source>
</evidence>
<dbReference type="Proteomes" id="UP000886667">
    <property type="component" value="Unassembled WGS sequence"/>
</dbReference>
<dbReference type="InterPro" id="IPR020816">
    <property type="entry name" value="Histone-like_DNA-bd_CS"/>
</dbReference>
<protein>
    <submittedName>
        <fullName evidence="6">HU family DNA-binding protein</fullName>
    </submittedName>
</protein>
<dbReference type="AlphaFoldDB" id="A0A9E4N6J7"/>
<dbReference type="GO" id="GO:1990178">
    <property type="term" value="C:HU-DNA complex"/>
    <property type="evidence" value="ECO:0007669"/>
    <property type="project" value="UniProtKB-ARBA"/>
</dbReference>
<evidence type="ECO:0000256" key="5">
    <source>
        <dbReference type="RuleBase" id="RU003939"/>
    </source>
</evidence>
<evidence type="ECO:0000256" key="3">
    <source>
        <dbReference type="ARBA" id="ARBA00023067"/>
    </source>
</evidence>
<dbReference type="GO" id="GO:0030527">
    <property type="term" value="F:structural constituent of chromatin"/>
    <property type="evidence" value="ECO:0007669"/>
    <property type="project" value="InterPro"/>
</dbReference>
<dbReference type="GO" id="GO:0042802">
    <property type="term" value="F:identical protein binding"/>
    <property type="evidence" value="ECO:0007669"/>
    <property type="project" value="UniProtKB-ARBA"/>
</dbReference>
<evidence type="ECO:0000256" key="4">
    <source>
        <dbReference type="ARBA" id="ARBA00023125"/>
    </source>
</evidence>
<comment type="function">
    <text evidence="1">Histone-like DNA-binding protein which is capable of wrapping DNA to stabilize it, and thus to prevent its denaturation under extreme environmental conditions.</text>
</comment>
<evidence type="ECO:0000256" key="2">
    <source>
        <dbReference type="ARBA" id="ARBA00010529"/>
    </source>
</evidence>
<name>A0A9E4N6J7_9GAMM</name>
<evidence type="ECO:0000313" key="7">
    <source>
        <dbReference type="Proteomes" id="UP000886667"/>
    </source>
</evidence>
<dbReference type="GO" id="GO:0003677">
    <property type="term" value="F:DNA binding"/>
    <property type="evidence" value="ECO:0007669"/>
    <property type="project" value="UniProtKB-KW"/>
</dbReference>
<comment type="caution">
    <text evidence="6">The sequence shown here is derived from an EMBL/GenBank/DDBJ whole genome shotgun (WGS) entry which is preliminary data.</text>
</comment>
<dbReference type="CDD" id="cd13831">
    <property type="entry name" value="HU"/>
    <property type="match status" value="1"/>
</dbReference>
<dbReference type="PROSITE" id="PS00045">
    <property type="entry name" value="HISTONE_LIKE"/>
    <property type="match status" value="1"/>
</dbReference>